<dbReference type="AlphaFoldDB" id="A0A6A6L0J8"/>
<dbReference type="Proteomes" id="UP000467840">
    <property type="component" value="Chromosome 7"/>
</dbReference>
<name>A0A6A6L0J8_HEVBR</name>
<evidence type="ECO:0000256" key="1">
    <source>
        <dbReference type="ARBA" id="ARBA00009995"/>
    </source>
</evidence>
<comment type="similarity">
    <text evidence="1">Belongs to the UDP-glycosyltransferase family.</text>
</comment>
<proteinExistence type="inferred from homology"/>
<protein>
    <recommendedName>
        <fullName evidence="6">Anthocyanidin 3-O-glucosyltransferase</fullName>
    </recommendedName>
</protein>
<dbReference type="SUPFAM" id="SSF53756">
    <property type="entry name" value="UDP-Glycosyltransferase/glycogen phosphorylase"/>
    <property type="match status" value="1"/>
</dbReference>
<organism evidence="4 5">
    <name type="scientific">Hevea brasiliensis</name>
    <name type="common">Para rubber tree</name>
    <name type="synonym">Siphonia brasiliensis</name>
    <dbReference type="NCBI Taxonomy" id="3981"/>
    <lineage>
        <taxon>Eukaryota</taxon>
        <taxon>Viridiplantae</taxon>
        <taxon>Streptophyta</taxon>
        <taxon>Embryophyta</taxon>
        <taxon>Tracheophyta</taxon>
        <taxon>Spermatophyta</taxon>
        <taxon>Magnoliopsida</taxon>
        <taxon>eudicotyledons</taxon>
        <taxon>Gunneridae</taxon>
        <taxon>Pentapetalae</taxon>
        <taxon>rosids</taxon>
        <taxon>fabids</taxon>
        <taxon>Malpighiales</taxon>
        <taxon>Euphorbiaceae</taxon>
        <taxon>Crotonoideae</taxon>
        <taxon>Micrandreae</taxon>
        <taxon>Hevea</taxon>
    </lineage>
</organism>
<dbReference type="CDD" id="cd03784">
    <property type="entry name" value="GT1_Gtf-like"/>
    <property type="match status" value="1"/>
</dbReference>
<dbReference type="GO" id="GO:0080043">
    <property type="term" value="F:quercetin 3-O-glucosyltransferase activity"/>
    <property type="evidence" value="ECO:0007669"/>
    <property type="project" value="TreeGrafter"/>
</dbReference>
<dbReference type="Pfam" id="PF00201">
    <property type="entry name" value="UDPGT"/>
    <property type="match status" value="1"/>
</dbReference>
<evidence type="ECO:0000313" key="4">
    <source>
        <dbReference type="EMBL" id="KAF2294872.1"/>
    </source>
</evidence>
<dbReference type="PANTHER" id="PTHR11926">
    <property type="entry name" value="GLUCOSYL/GLUCURONOSYL TRANSFERASES"/>
    <property type="match status" value="1"/>
</dbReference>
<dbReference type="GO" id="GO:0080044">
    <property type="term" value="F:quercetin 7-O-glucosyltransferase activity"/>
    <property type="evidence" value="ECO:0007669"/>
    <property type="project" value="TreeGrafter"/>
</dbReference>
<keyword evidence="5" id="KW-1185">Reference proteome</keyword>
<feature type="region of interest" description="Disordered" evidence="3">
    <location>
        <begin position="160"/>
        <end position="182"/>
    </location>
</feature>
<dbReference type="EMBL" id="JAAGAX010000013">
    <property type="protein sequence ID" value="KAF2294872.1"/>
    <property type="molecule type" value="Genomic_DNA"/>
</dbReference>
<reference evidence="4 5" key="1">
    <citation type="journal article" date="2020" name="Mol. Plant">
        <title>The Chromosome-Based Rubber Tree Genome Provides New Insights into Spurge Genome Evolution and Rubber Biosynthesis.</title>
        <authorList>
            <person name="Liu J."/>
            <person name="Shi C."/>
            <person name="Shi C.C."/>
            <person name="Li W."/>
            <person name="Zhang Q.J."/>
            <person name="Zhang Y."/>
            <person name="Li K."/>
            <person name="Lu H.F."/>
            <person name="Shi C."/>
            <person name="Zhu S.T."/>
            <person name="Xiao Z.Y."/>
            <person name="Nan H."/>
            <person name="Yue Y."/>
            <person name="Zhu X.G."/>
            <person name="Wu Y."/>
            <person name="Hong X.N."/>
            <person name="Fan G.Y."/>
            <person name="Tong Y."/>
            <person name="Zhang D."/>
            <person name="Mao C.L."/>
            <person name="Liu Y.L."/>
            <person name="Hao S.J."/>
            <person name="Liu W.Q."/>
            <person name="Lv M.Q."/>
            <person name="Zhang H.B."/>
            <person name="Liu Y."/>
            <person name="Hu-Tang G.R."/>
            <person name="Wang J.P."/>
            <person name="Wang J.H."/>
            <person name="Sun Y.H."/>
            <person name="Ni S.B."/>
            <person name="Chen W.B."/>
            <person name="Zhang X.C."/>
            <person name="Jiao Y.N."/>
            <person name="Eichler E.E."/>
            <person name="Li G.H."/>
            <person name="Liu X."/>
            <person name="Gao L.Z."/>
        </authorList>
    </citation>
    <scope>NUCLEOTIDE SEQUENCE [LARGE SCALE GENOMIC DNA]</scope>
    <source>
        <strain evidence="5">cv. GT1</strain>
        <tissue evidence="4">Leaf</tissue>
    </source>
</reference>
<evidence type="ECO:0000256" key="2">
    <source>
        <dbReference type="ARBA" id="ARBA00022679"/>
    </source>
</evidence>
<dbReference type="InterPro" id="IPR002213">
    <property type="entry name" value="UDP_glucos_trans"/>
</dbReference>
<comment type="caution">
    <text evidence="4">The sequence shown here is derived from an EMBL/GenBank/DDBJ whole genome shotgun (WGS) entry which is preliminary data.</text>
</comment>
<dbReference type="PANTHER" id="PTHR11926:SF1392">
    <property type="entry name" value="GLYCOSYLTRANSFERASE"/>
    <property type="match status" value="1"/>
</dbReference>
<gene>
    <name evidence="4" type="ORF">GH714_025816</name>
</gene>
<accession>A0A6A6L0J8</accession>
<evidence type="ECO:0008006" key="6">
    <source>
        <dbReference type="Google" id="ProtNLM"/>
    </source>
</evidence>
<evidence type="ECO:0000256" key="3">
    <source>
        <dbReference type="SAM" id="MobiDB-lite"/>
    </source>
</evidence>
<evidence type="ECO:0000313" key="5">
    <source>
        <dbReference type="Proteomes" id="UP000467840"/>
    </source>
</evidence>
<keyword evidence="2" id="KW-0808">Transferase</keyword>
<sequence>MLKLAELLSLAGLNITFLNTEYNHERLITRFTDVKARFAKYPGFHFTTMPDCLPVDHPRTSLIDVLESLQLNSKPIFKQLLVETRPPINCIIGDGGFQLDLAIELGIPIIRVRTVSASCFWTYFCVPDMIEACELPIKCITVYISLLLHLCQRKRRHGQNHNKTARHGDLSPVPRSSKFLPSPKQRGYIVKWAPQEEVLAHKAIGGFLKHSGWNSTLESIVAGVPMICWSYFADQQVNSRFVSEVWKLGLDMKDVCDRGVVEKMVNDLMVDRRDEFVRSTARMAELARKSVSEGGASSCNLNRLIEDIRQISLQANDNRQRAS</sequence>
<dbReference type="Gene3D" id="3.40.50.2000">
    <property type="entry name" value="Glycogen Phosphorylase B"/>
    <property type="match status" value="2"/>
</dbReference>